<evidence type="ECO:0000313" key="6">
    <source>
        <dbReference type="Proteomes" id="UP000005207"/>
    </source>
</evidence>
<dbReference type="Proteomes" id="UP000005207">
    <property type="component" value="Linkage group LG3"/>
</dbReference>
<evidence type="ECO:0000256" key="2">
    <source>
        <dbReference type="ARBA" id="ARBA00022679"/>
    </source>
</evidence>
<dbReference type="PROSITE" id="PS51186">
    <property type="entry name" value="GNAT"/>
    <property type="match status" value="1"/>
</dbReference>
<dbReference type="InterPro" id="IPR016181">
    <property type="entry name" value="Acyl_CoA_acyltransferase"/>
</dbReference>
<comment type="similarity">
    <text evidence="1">Belongs to the acetyltransferase family.</text>
</comment>
<feature type="domain" description="N-acetyltransferase" evidence="4">
    <location>
        <begin position="29"/>
        <end position="179"/>
    </location>
</feature>
<evidence type="ECO:0000256" key="3">
    <source>
        <dbReference type="ARBA" id="ARBA00023315"/>
    </source>
</evidence>
<gene>
    <name evidence="5" type="primary">SAT2</name>
    <name evidence="5" type="synonym">LOC100698333</name>
</gene>
<keyword evidence="2" id="KW-0808">Transferase</keyword>
<dbReference type="STRING" id="8128.ENSONIP00000041383"/>
<dbReference type="AlphaFoldDB" id="I3JSA9"/>
<dbReference type="PANTHER" id="PTHR10545">
    <property type="entry name" value="DIAMINE N-ACETYLTRANSFERASE"/>
    <property type="match status" value="1"/>
</dbReference>
<dbReference type="InParanoid" id="I3JSA9"/>
<dbReference type="InterPro" id="IPR051016">
    <property type="entry name" value="Diverse_Substrate_AcTransf"/>
</dbReference>
<dbReference type="FunFam" id="3.40.630.30:FF:000064">
    <property type="entry name" value="GNAT family acetyltransferase"/>
    <property type="match status" value="1"/>
</dbReference>
<reference evidence="6" key="1">
    <citation type="submission" date="2012-01" db="EMBL/GenBank/DDBJ databases">
        <title>The Genome Sequence of Oreochromis niloticus (Nile Tilapia).</title>
        <authorList>
            <consortium name="Broad Institute Genome Assembly Team"/>
            <consortium name="Broad Institute Sequencing Platform"/>
            <person name="Di Palma F."/>
            <person name="Johnson J."/>
            <person name="Lander E.S."/>
            <person name="Lindblad-Toh K."/>
        </authorList>
    </citation>
    <scope>NUCLEOTIDE SEQUENCE [LARGE SCALE GENOMIC DNA]</scope>
</reference>
<keyword evidence="6" id="KW-1185">Reference proteome</keyword>
<dbReference type="FunCoup" id="I3JSA9">
    <property type="interactions" value="421"/>
</dbReference>
<dbReference type="eggNOG" id="KOG3216">
    <property type="taxonomic scope" value="Eukaryota"/>
</dbReference>
<dbReference type="GO" id="GO:0008080">
    <property type="term" value="F:N-acetyltransferase activity"/>
    <property type="evidence" value="ECO:0007669"/>
    <property type="project" value="TreeGrafter"/>
</dbReference>
<sequence length="179" mass="20733">MRREKYQWSPAVKPFLLFWLIDWLIKSLNSLRLVTNFDSHFSIYNFFSDLEQDGFSKNPFFHGIIAEVPEQHKTKEGHTKIGYALYFYSYSSWSGRAIYMEDLYVMPEFRGKGVGKALMSKVAQLALAAGCHQLNFTVLDWNKPSMDFYLSQGCFDITATMGYHCLRCEGEALQHLAQP</sequence>
<dbReference type="GeneTree" id="ENSGT00950000183121"/>
<reference evidence="5" key="3">
    <citation type="submission" date="2025-09" db="UniProtKB">
        <authorList>
            <consortium name="Ensembl"/>
        </authorList>
    </citation>
    <scope>IDENTIFICATION</scope>
</reference>
<organism evidence="5 6">
    <name type="scientific">Oreochromis niloticus</name>
    <name type="common">Nile tilapia</name>
    <name type="synonym">Tilapia nilotica</name>
    <dbReference type="NCBI Taxonomy" id="8128"/>
    <lineage>
        <taxon>Eukaryota</taxon>
        <taxon>Metazoa</taxon>
        <taxon>Chordata</taxon>
        <taxon>Craniata</taxon>
        <taxon>Vertebrata</taxon>
        <taxon>Euteleostomi</taxon>
        <taxon>Actinopterygii</taxon>
        <taxon>Neopterygii</taxon>
        <taxon>Teleostei</taxon>
        <taxon>Neoteleostei</taxon>
        <taxon>Acanthomorphata</taxon>
        <taxon>Ovalentaria</taxon>
        <taxon>Cichlomorphae</taxon>
        <taxon>Cichliformes</taxon>
        <taxon>Cichlidae</taxon>
        <taxon>African cichlids</taxon>
        <taxon>Pseudocrenilabrinae</taxon>
        <taxon>Oreochromini</taxon>
        <taxon>Oreochromis</taxon>
    </lineage>
</organism>
<dbReference type="PANTHER" id="PTHR10545:SF66">
    <property type="entry name" value="DIAMINE N-ACETYLTRANSFERASE 2-RELATED"/>
    <property type="match status" value="1"/>
</dbReference>
<proteinExistence type="inferred from homology"/>
<dbReference type="CDD" id="cd04301">
    <property type="entry name" value="NAT_SF"/>
    <property type="match status" value="1"/>
</dbReference>
<dbReference type="Ensembl" id="ENSONIT00000011763.2">
    <property type="protein sequence ID" value="ENSONIP00000011754.2"/>
    <property type="gene ID" value="ENSONIG00000029694.1"/>
</dbReference>
<protein>
    <submittedName>
        <fullName evidence="5">Spermidine/spermine N1-acetyltransferase family member 2</fullName>
    </submittedName>
</protein>
<accession>I3JSA9</accession>
<dbReference type="Pfam" id="PF00583">
    <property type="entry name" value="Acetyltransf_1"/>
    <property type="match status" value="1"/>
</dbReference>
<evidence type="ECO:0000259" key="4">
    <source>
        <dbReference type="PROSITE" id="PS51186"/>
    </source>
</evidence>
<reference evidence="5" key="2">
    <citation type="submission" date="2025-08" db="UniProtKB">
        <authorList>
            <consortium name="Ensembl"/>
        </authorList>
    </citation>
    <scope>IDENTIFICATION</scope>
</reference>
<dbReference type="HOGENOM" id="CLU_013985_41_1_1"/>
<evidence type="ECO:0000313" key="5">
    <source>
        <dbReference type="Ensembl" id="ENSONIP00000011754.2"/>
    </source>
</evidence>
<dbReference type="SUPFAM" id="SSF55729">
    <property type="entry name" value="Acyl-CoA N-acyltransferases (Nat)"/>
    <property type="match status" value="1"/>
</dbReference>
<name>I3JSA9_ORENI</name>
<evidence type="ECO:0000256" key="1">
    <source>
        <dbReference type="ARBA" id="ARBA00008694"/>
    </source>
</evidence>
<dbReference type="InterPro" id="IPR000182">
    <property type="entry name" value="GNAT_dom"/>
</dbReference>
<keyword evidence="3" id="KW-0012">Acyltransferase</keyword>
<dbReference type="Gene3D" id="3.40.630.30">
    <property type="match status" value="1"/>
</dbReference>